<feature type="compositionally biased region" description="Low complexity" evidence="1">
    <location>
        <begin position="53"/>
        <end position="70"/>
    </location>
</feature>
<feature type="region of interest" description="Disordered" evidence="1">
    <location>
        <begin position="120"/>
        <end position="151"/>
    </location>
</feature>
<dbReference type="Proteomes" id="UP000198287">
    <property type="component" value="Unassembled WGS sequence"/>
</dbReference>
<sequence length="165" mass="18420">MVGTLSGGLVKNDLRSKLKYTRWLLLVAADACMRPYPRHSHRGFTHHNKRRPTPCTTHQPSPTTTTLSPSNNAKSHDHQWRRHNRNKHLSHSLSCGAPIKLRTIVVAMVNVMVQVETTTDKPKKVRGGHGSRIRRNGVGGRKPGGGISTWTDDLERQRGICPITS</sequence>
<dbReference type="AlphaFoldDB" id="A0A226DRG1"/>
<evidence type="ECO:0000313" key="3">
    <source>
        <dbReference type="Proteomes" id="UP000198287"/>
    </source>
</evidence>
<dbReference type="EMBL" id="LNIX01000014">
    <property type="protein sequence ID" value="OXA46796.1"/>
    <property type="molecule type" value="Genomic_DNA"/>
</dbReference>
<feature type="compositionally biased region" description="Basic residues" evidence="1">
    <location>
        <begin position="41"/>
        <end position="52"/>
    </location>
</feature>
<keyword evidence="3" id="KW-1185">Reference proteome</keyword>
<evidence type="ECO:0000313" key="2">
    <source>
        <dbReference type="EMBL" id="OXA46796.1"/>
    </source>
</evidence>
<proteinExistence type="predicted"/>
<feature type="compositionally biased region" description="Basic residues" evidence="1">
    <location>
        <begin position="79"/>
        <end position="90"/>
    </location>
</feature>
<name>A0A226DRG1_FOLCA</name>
<gene>
    <name evidence="2" type="ORF">Fcan01_18518</name>
</gene>
<feature type="compositionally biased region" description="Gly residues" evidence="1">
    <location>
        <begin position="137"/>
        <end position="147"/>
    </location>
</feature>
<comment type="caution">
    <text evidence="2">The sequence shown here is derived from an EMBL/GenBank/DDBJ whole genome shotgun (WGS) entry which is preliminary data.</text>
</comment>
<accession>A0A226DRG1</accession>
<feature type="compositionally biased region" description="Basic residues" evidence="1">
    <location>
        <begin position="123"/>
        <end position="135"/>
    </location>
</feature>
<reference evidence="2 3" key="1">
    <citation type="submission" date="2015-12" db="EMBL/GenBank/DDBJ databases">
        <title>The genome of Folsomia candida.</title>
        <authorList>
            <person name="Faddeeva A."/>
            <person name="Derks M.F."/>
            <person name="Anvar Y."/>
            <person name="Smit S."/>
            <person name="Van Straalen N."/>
            <person name="Roelofs D."/>
        </authorList>
    </citation>
    <scope>NUCLEOTIDE SEQUENCE [LARGE SCALE GENOMIC DNA]</scope>
    <source>
        <strain evidence="2 3">VU population</strain>
        <tissue evidence="2">Whole body</tissue>
    </source>
</reference>
<feature type="region of interest" description="Disordered" evidence="1">
    <location>
        <begin position="41"/>
        <end position="91"/>
    </location>
</feature>
<organism evidence="2 3">
    <name type="scientific">Folsomia candida</name>
    <name type="common">Springtail</name>
    <dbReference type="NCBI Taxonomy" id="158441"/>
    <lineage>
        <taxon>Eukaryota</taxon>
        <taxon>Metazoa</taxon>
        <taxon>Ecdysozoa</taxon>
        <taxon>Arthropoda</taxon>
        <taxon>Hexapoda</taxon>
        <taxon>Collembola</taxon>
        <taxon>Entomobryomorpha</taxon>
        <taxon>Isotomoidea</taxon>
        <taxon>Isotomidae</taxon>
        <taxon>Proisotominae</taxon>
        <taxon>Folsomia</taxon>
    </lineage>
</organism>
<protein>
    <submittedName>
        <fullName evidence="2">Uncharacterized protein</fullName>
    </submittedName>
</protein>
<evidence type="ECO:0000256" key="1">
    <source>
        <dbReference type="SAM" id="MobiDB-lite"/>
    </source>
</evidence>